<dbReference type="InterPro" id="IPR050966">
    <property type="entry name" value="Glutamyl_endopeptidase"/>
</dbReference>
<organism evidence="9 10">
    <name type="scientific">Thermoflavimicrobium dichotomicum</name>
    <dbReference type="NCBI Taxonomy" id="46223"/>
    <lineage>
        <taxon>Bacteria</taxon>
        <taxon>Bacillati</taxon>
        <taxon>Bacillota</taxon>
        <taxon>Bacilli</taxon>
        <taxon>Bacillales</taxon>
        <taxon>Thermoactinomycetaceae</taxon>
        <taxon>Thermoflavimicrobium</taxon>
    </lineage>
</organism>
<dbReference type="InterPro" id="IPR001254">
    <property type="entry name" value="Trypsin_dom"/>
</dbReference>
<comment type="similarity">
    <text evidence="1 7">Belongs to the peptidase S1B family.</text>
</comment>
<feature type="signal peptide" evidence="7">
    <location>
        <begin position="1"/>
        <end position="29"/>
    </location>
</feature>
<dbReference type="GO" id="GO:0006508">
    <property type="term" value="P:proteolysis"/>
    <property type="evidence" value="ECO:0007669"/>
    <property type="project" value="UniProtKB-KW"/>
</dbReference>
<keyword evidence="2 7" id="KW-0645">Protease</keyword>
<dbReference type="InterPro" id="IPR043504">
    <property type="entry name" value="Peptidase_S1_PA_chymotrypsin"/>
</dbReference>
<feature type="chain" id="PRO_5039757055" description="Serine protease" evidence="7">
    <location>
        <begin position="30"/>
        <end position="314"/>
    </location>
</feature>
<gene>
    <name evidence="9" type="ORF">SAMN05421852_109104</name>
</gene>
<sequence length="314" mass="34741">MKKLHAFFLTCALVSLSLFGLVSPIQTNASTAESDLHTSISVDLKTKQVTVQKKPTIYSSQTVSPGYTGTGKTQPMQETSFVGFEKTVTTYSVIGKDNRTKVTNTKAYPYRAIAYIQLPKNFVCTGWFISPDTIVTAGHCLYNVSPKDGLSGWIPWAKIYPGRNGSSAPYGYANASHLYTVKGWTQDRDPRYDYGAIKLDRPLGNSVGWFGFRWQSASLTGIKENIAGYPAGKGQTMWQHKDQIRKTKARQLGYQNDTEGGQSGSPVYETYNSKCNGPCGIAIHAYGTGLFKDGHNYGTRITKDVFDNLMNWKK</sequence>
<proteinExistence type="inferred from homology"/>
<evidence type="ECO:0000256" key="3">
    <source>
        <dbReference type="ARBA" id="ARBA00022729"/>
    </source>
</evidence>
<dbReference type="PROSITE" id="PS00673">
    <property type="entry name" value="V8_SER"/>
    <property type="match status" value="1"/>
</dbReference>
<keyword evidence="10" id="KW-1185">Reference proteome</keyword>
<dbReference type="EC" id="3.4.21.-" evidence="7"/>
<dbReference type="PANTHER" id="PTHR15462:SF8">
    <property type="entry name" value="SERINE PROTEASE"/>
    <property type="match status" value="1"/>
</dbReference>
<name>A0A1I3RBV8_9BACL</name>
<evidence type="ECO:0000259" key="8">
    <source>
        <dbReference type="Pfam" id="PF00089"/>
    </source>
</evidence>
<dbReference type="AlphaFoldDB" id="A0A1I3RBV8"/>
<dbReference type="OrthoDB" id="191045at2"/>
<reference evidence="9 10" key="1">
    <citation type="submission" date="2016-10" db="EMBL/GenBank/DDBJ databases">
        <authorList>
            <person name="de Groot N.N."/>
        </authorList>
    </citation>
    <scope>NUCLEOTIDE SEQUENCE [LARGE SCALE GENOMIC DNA]</scope>
    <source>
        <strain evidence="9 10">DSM 44778</strain>
    </source>
</reference>
<dbReference type="GO" id="GO:0004252">
    <property type="term" value="F:serine-type endopeptidase activity"/>
    <property type="evidence" value="ECO:0007669"/>
    <property type="project" value="InterPro"/>
</dbReference>
<evidence type="ECO:0000256" key="1">
    <source>
        <dbReference type="ARBA" id="ARBA00008764"/>
    </source>
</evidence>
<dbReference type="InterPro" id="IPR000126">
    <property type="entry name" value="V8_ser_AS"/>
</dbReference>
<feature type="active site" description="Charge relay system" evidence="6">
    <location>
        <position position="193"/>
    </location>
</feature>
<dbReference type="PRINTS" id="PR00839">
    <property type="entry name" value="V8PROTEASE"/>
</dbReference>
<evidence type="ECO:0000313" key="9">
    <source>
        <dbReference type="EMBL" id="SFJ43292.1"/>
    </source>
</evidence>
<dbReference type="Gene3D" id="2.40.10.10">
    <property type="entry name" value="Trypsin-like serine proteases"/>
    <property type="match status" value="2"/>
</dbReference>
<keyword evidence="5 7" id="KW-0720">Serine protease</keyword>
<feature type="domain" description="Peptidase S1" evidence="8">
    <location>
        <begin position="106"/>
        <end position="252"/>
    </location>
</feature>
<dbReference type="EMBL" id="FORR01000009">
    <property type="protein sequence ID" value="SFJ43292.1"/>
    <property type="molecule type" value="Genomic_DNA"/>
</dbReference>
<keyword evidence="4 7" id="KW-0378">Hydrolase</keyword>
<feature type="active site" description="Charge relay system" evidence="6">
    <location>
        <position position="139"/>
    </location>
</feature>
<evidence type="ECO:0000313" key="10">
    <source>
        <dbReference type="Proteomes" id="UP000199545"/>
    </source>
</evidence>
<dbReference type="Proteomes" id="UP000199545">
    <property type="component" value="Unassembled WGS sequence"/>
</dbReference>
<dbReference type="InterPro" id="IPR009003">
    <property type="entry name" value="Peptidase_S1_PA"/>
</dbReference>
<evidence type="ECO:0000256" key="5">
    <source>
        <dbReference type="ARBA" id="ARBA00022825"/>
    </source>
</evidence>
<accession>A0A1I3RBV8</accession>
<dbReference type="SUPFAM" id="SSF50494">
    <property type="entry name" value="Trypsin-like serine proteases"/>
    <property type="match status" value="1"/>
</dbReference>
<dbReference type="InterPro" id="IPR018114">
    <property type="entry name" value="TRYPSIN_HIS"/>
</dbReference>
<dbReference type="RefSeq" id="WP_093230217.1">
    <property type="nucleotide sequence ID" value="NZ_FORR01000009.1"/>
</dbReference>
<feature type="active site" description="Charge relay system" evidence="6">
    <location>
        <position position="263"/>
    </location>
</feature>
<dbReference type="STRING" id="46223.SAMN05421852_109104"/>
<dbReference type="PANTHER" id="PTHR15462">
    <property type="entry name" value="SERINE PROTEASE"/>
    <property type="match status" value="1"/>
</dbReference>
<evidence type="ECO:0000256" key="4">
    <source>
        <dbReference type="ARBA" id="ARBA00022801"/>
    </source>
</evidence>
<evidence type="ECO:0000256" key="7">
    <source>
        <dbReference type="RuleBase" id="RU004296"/>
    </source>
</evidence>
<protein>
    <recommendedName>
        <fullName evidence="7">Serine protease</fullName>
        <ecNumber evidence="7">3.4.21.-</ecNumber>
    </recommendedName>
</protein>
<evidence type="ECO:0000256" key="6">
    <source>
        <dbReference type="PIRSR" id="PIRSR608256-1"/>
    </source>
</evidence>
<dbReference type="InterPro" id="IPR008256">
    <property type="entry name" value="Peptidase_S1B"/>
</dbReference>
<dbReference type="PROSITE" id="PS00134">
    <property type="entry name" value="TRYPSIN_HIS"/>
    <property type="match status" value="1"/>
</dbReference>
<keyword evidence="3 7" id="KW-0732">Signal</keyword>
<dbReference type="Pfam" id="PF00089">
    <property type="entry name" value="Trypsin"/>
    <property type="match status" value="1"/>
</dbReference>
<evidence type="ECO:0000256" key="2">
    <source>
        <dbReference type="ARBA" id="ARBA00022670"/>
    </source>
</evidence>